<keyword evidence="7" id="KW-1185">Reference proteome</keyword>
<dbReference type="InterPro" id="IPR000340">
    <property type="entry name" value="Dual-sp_phosphatase_cat-dom"/>
</dbReference>
<evidence type="ECO:0000256" key="1">
    <source>
        <dbReference type="ARBA" id="ARBA00008601"/>
    </source>
</evidence>
<dbReference type="EMBL" id="JAVRJZ010000011">
    <property type="protein sequence ID" value="KAK2717246.1"/>
    <property type="molecule type" value="Genomic_DNA"/>
</dbReference>
<evidence type="ECO:0000313" key="6">
    <source>
        <dbReference type="EMBL" id="KAK2717245.1"/>
    </source>
</evidence>
<gene>
    <name evidence="6" type="ORF">QYM36_007388</name>
</gene>
<proteinExistence type="inferred from homology"/>
<dbReference type="InterPro" id="IPR000387">
    <property type="entry name" value="Tyr_Pase_dom"/>
</dbReference>
<dbReference type="InterPro" id="IPR052103">
    <property type="entry name" value="Dual_spec_Phospatases"/>
</dbReference>
<name>A0AA88HWR3_ARTSF</name>
<evidence type="ECO:0000256" key="2">
    <source>
        <dbReference type="ARBA" id="ARBA00022801"/>
    </source>
</evidence>
<comment type="caution">
    <text evidence="6">The sequence shown here is derived from an EMBL/GenBank/DDBJ whole genome shotgun (WGS) entry which is preliminary data.</text>
</comment>
<dbReference type="Gene3D" id="3.90.190.10">
    <property type="entry name" value="Protein tyrosine phosphatase superfamily"/>
    <property type="match status" value="1"/>
</dbReference>
<dbReference type="CDD" id="cd14514">
    <property type="entry name" value="DUSP14-like"/>
    <property type="match status" value="1"/>
</dbReference>
<dbReference type="PROSITE" id="PS00383">
    <property type="entry name" value="TYR_PHOSPHATASE_1"/>
    <property type="match status" value="1"/>
</dbReference>
<dbReference type="InterPro" id="IPR020422">
    <property type="entry name" value="TYR_PHOSPHATASE_DUAL_dom"/>
</dbReference>
<dbReference type="GO" id="GO:0004721">
    <property type="term" value="F:phosphoprotein phosphatase activity"/>
    <property type="evidence" value="ECO:0007669"/>
    <property type="project" value="UniProtKB-KW"/>
</dbReference>
<organism evidence="6 7">
    <name type="scientific">Artemia franciscana</name>
    <name type="common">Brine shrimp</name>
    <name type="synonym">Artemia sanfranciscana</name>
    <dbReference type="NCBI Taxonomy" id="6661"/>
    <lineage>
        <taxon>Eukaryota</taxon>
        <taxon>Metazoa</taxon>
        <taxon>Ecdysozoa</taxon>
        <taxon>Arthropoda</taxon>
        <taxon>Crustacea</taxon>
        <taxon>Branchiopoda</taxon>
        <taxon>Anostraca</taxon>
        <taxon>Artemiidae</taxon>
        <taxon>Artemia</taxon>
    </lineage>
</organism>
<keyword evidence="3" id="KW-0904">Protein phosphatase</keyword>
<evidence type="ECO:0000259" key="5">
    <source>
        <dbReference type="PROSITE" id="PS50056"/>
    </source>
</evidence>
<feature type="domain" description="Tyrosine specific protein phosphatases" evidence="5">
    <location>
        <begin position="73"/>
        <end position="130"/>
    </location>
</feature>
<dbReference type="PANTHER" id="PTHR45961">
    <property type="entry name" value="IP21249P"/>
    <property type="match status" value="1"/>
</dbReference>
<keyword evidence="2" id="KW-0378">Hydrolase</keyword>
<reference evidence="6" key="1">
    <citation type="submission" date="2023-07" db="EMBL/GenBank/DDBJ databases">
        <title>Chromosome-level genome assembly of Artemia franciscana.</title>
        <authorList>
            <person name="Jo E."/>
        </authorList>
    </citation>
    <scope>NUCLEOTIDE SEQUENCE</scope>
    <source>
        <tissue evidence="6">Whole body</tissue>
    </source>
</reference>
<evidence type="ECO:0000313" key="7">
    <source>
        <dbReference type="Proteomes" id="UP001187531"/>
    </source>
</evidence>
<dbReference type="Pfam" id="PF00782">
    <property type="entry name" value="DSPc"/>
    <property type="match status" value="1"/>
</dbReference>
<dbReference type="SUPFAM" id="SSF52799">
    <property type="entry name" value="(Phosphotyrosine protein) phosphatases II"/>
    <property type="match status" value="1"/>
</dbReference>
<dbReference type="PANTHER" id="PTHR45961:SF6">
    <property type="entry name" value="IP21249P"/>
    <property type="match status" value="1"/>
</dbReference>
<dbReference type="InterPro" id="IPR016130">
    <property type="entry name" value="Tyr_Pase_AS"/>
</dbReference>
<dbReference type="PROSITE" id="PS50056">
    <property type="entry name" value="TYR_PHOSPHATASE_2"/>
    <property type="match status" value="1"/>
</dbReference>
<evidence type="ECO:0000256" key="3">
    <source>
        <dbReference type="ARBA" id="ARBA00022912"/>
    </source>
</evidence>
<dbReference type="PROSITE" id="PS50054">
    <property type="entry name" value="TYR_PHOSPHATASE_DUAL"/>
    <property type="match status" value="1"/>
</dbReference>
<dbReference type="EMBL" id="JAVRJZ010000011">
    <property type="protein sequence ID" value="KAK2717245.1"/>
    <property type="molecule type" value="Genomic_DNA"/>
</dbReference>
<dbReference type="Proteomes" id="UP001187531">
    <property type="component" value="Unassembled WGS sequence"/>
</dbReference>
<protein>
    <recommendedName>
        <fullName evidence="8">Protein-tyrosine-phosphatase</fullName>
    </recommendedName>
</protein>
<dbReference type="AlphaFoldDB" id="A0AA88HWR3"/>
<evidence type="ECO:0008006" key="8">
    <source>
        <dbReference type="Google" id="ProtNLM"/>
    </source>
</evidence>
<accession>A0AA88HWR3</accession>
<dbReference type="SMART" id="SM00195">
    <property type="entry name" value="DSPc"/>
    <property type="match status" value="1"/>
</dbReference>
<dbReference type="InterPro" id="IPR029021">
    <property type="entry name" value="Prot-tyrosine_phosphatase-like"/>
</dbReference>
<evidence type="ECO:0000259" key="4">
    <source>
        <dbReference type="PROSITE" id="PS50054"/>
    </source>
</evidence>
<sequence>MTEIKSTSVFERIDEIMPGVFLSGGRAVKVASIRKFEITCVINTAVELPHLPIPCLQCIKIPLSDSVYVDIRRHFDYVLNKINEIVDNGGRVLVHCVAGASRSATFILAYLMKFHGLNLREAYIFVKSKRSIIQPNFGFFRQLIEFEREIFGLESVKFVYSESSRTFIPDVVESELKEQLSKYKRLGIASNIKHRYAGSITQPICSFYVSAPRPITHCRLSIFLLQEKVQTCS</sequence>
<dbReference type="GO" id="GO:0005737">
    <property type="term" value="C:cytoplasm"/>
    <property type="evidence" value="ECO:0007669"/>
    <property type="project" value="TreeGrafter"/>
</dbReference>
<feature type="domain" description="Tyrosine-protein phosphatase" evidence="4">
    <location>
        <begin position="12"/>
        <end position="152"/>
    </location>
</feature>
<comment type="similarity">
    <text evidence="1">Belongs to the protein-tyrosine phosphatase family. Non-receptor class dual specificity subfamily.</text>
</comment>